<gene>
    <name evidence="1" type="ORF">CC1_22310</name>
</gene>
<dbReference type="Proteomes" id="UP000008798">
    <property type="component" value="Chromosome"/>
</dbReference>
<dbReference type="HOGENOM" id="CLU_579661_0_0_9"/>
<dbReference type="EMBL" id="FP929038">
    <property type="protein sequence ID" value="CBK80919.1"/>
    <property type="molecule type" value="Genomic_DNA"/>
</dbReference>
<sequence length="471" mass="54022">MFQPFSKKFNASMSKEDIAKLLQQSPEALEAFEKAYAAAPITSTDDLTRFNVKEASSSLTEFVPGSPEAEKKINELVDRIVDELLEQTSICCYDGQTVSDVSFKGISKLPSLTCADIMAIPEEIRPMLTGNMMCIDVDKNSSSVICMQLSGYLKSKDKKKKKWFYDHFRQGLDILDLDPVTYAIIKKNQNSISNWFPHVVKGVQETKFFKIPKTKIMRVPMQVLQLTRIGMEKWNPTTISIVNRFCHKAFDLDDKKDYFIKTGTFSSKYDFRNAHVHEEKEVQELGEYLLFIHHQACQFASPLNNVVSYGAGTTTDWVVREYIAPPDNYPTIYHGLPLRTEYRAFIDGDDGCVIGISPYWKPDVMKKRFGHSKDSDDPDMVHDYISYMAAETDLMKRYEENKEKVVRELNRIIPHMGIHGQWSLDIMQNGDDFYIIDMSVAGDSALIECVPTHLLKVKEEDWIPVIEMEEK</sequence>
<proteinExistence type="predicted"/>
<name>D4J998_9FIRM</name>
<dbReference type="KEGG" id="cct:CC1_22310"/>
<accession>D4J998</accession>
<dbReference type="AlphaFoldDB" id="D4J998"/>
<dbReference type="RefSeq" id="WP_015514487.1">
    <property type="nucleotide sequence ID" value="NC_021009.1"/>
</dbReference>
<reference evidence="1 2" key="2">
    <citation type="submission" date="2010-03" db="EMBL/GenBank/DDBJ databases">
        <authorList>
            <person name="Pajon A."/>
        </authorList>
    </citation>
    <scope>NUCLEOTIDE SEQUENCE [LARGE SCALE GENOMIC DNA]</scope>
    <source>
        <strain evidence="1 2">GD/7</strain>
    </source>
</reference>
<evidence type="ECO:0000313" key="1">
    <source>
        <dbReference type="EMBL" id="CBK80919.1"/>
    </source>
</evidence>
<protein>
    <submittedName>
        <fullName evidence="1">Uncharacterized protein</fullName>
    </submittedName>
</protein>
<organism evidence="1 2">
    <name type="scientific">Coprococcus catus GD/7</name>
    <dbReference type="NCBI Taxonomy" id="717962"/>
    <lineage>
        <taxon>Bacteria</taxon>
        <taxon>Bacillati</taxon>
        <taxon>Bacillota</taxon>
        <taxon>Clostridia</taxon>
        <taxon>Lachnospirales</taxon>
        <taxon>Lachnospiraceae</taxon>
        <taxon>Coprococcus</taxon>
    </lineage>
</organism>
<reference evidence="1 2" key="1">
    <citation type="submission" date="2010-03" db="EMBL/GenBank/DDBJ databases">
        <title>The genome sequence of Coprococcus catus GD/7.</title>
        <authorList>
            <consortium name="metaHIT consortium -- http://www.metahit.eu/"/>
            <person name="Pajon A."/>
            <person name="Turner K."/>
            <person name="Parkhill J."/>
            <person name="Duncan S."/>
            <person name="Flint H."/>
        </authorList>
    </citation>
    <scope>NUCLEOTIDE SEQUENCE [LARGE SCALE GENOMIC DNA]</scope>
    <source>
        <strain evidence="1 2">GD/7</strain>
    </source>
</reference>
<dbReference type="PATRIC" id="fig|717962.3.peg.2136"/>
<dbReference type="STRING" id="717962.CC1_22310"/>
<evidence type="ECO:0000313" key="2">
    <source>
        <dbReference type="Proteomes" id="UP000008798"/>
    </source>
</evidence>